<dbReference type="HOGENOM" id="CLU_179128_0_0_10"/>
<protein>
    <submittedName>
        <fullName evidence="1">Uncharacterized protein</fullName>
    </submittedName>
</protein>
<proteinExistence type="predicted"/>
<dbReference type="EMBL" id="CP000108">
    <property type="protein sequence ID" value="ABB28552.1"/>
    <property type="molecule type" value="Genomic_DNA"/>
</dbReference>
<reference evidence="1" key="1">
    <citation type="submission" date="2005-08" db="EMBL/GenBank/DDBJ databases">
        <title>Complete sequence of Chlorobium chlorochromatii CaD3.</title>
        <authorList>
            <person name="Copeland A."/>
            <person name="Lucas S."/>
            <person name="Lapidus A."/>
            <person name="Barry K."/>
            <person name="Detter J.C."/>
            <person name="Glavina T."/>
            <person name="Hammon N."/>
            <person name="Israni S."/>
            <person name="Pitluck S."/>
            <person name="Bryant D."/>
            <person name="Schmutz J."/>
            <person name="Larimer F."/>
            <person name="Land M."/>
            <person name="Kyrpides N."/>
            <person name="Ivanova N."/>
            <person name="Richardson P."/>
        </authorList>
    </citation>
    <scope>NUCLEOTIDE SEQUENCE [LARGE SCALE GENOMIC DNA]</scope>
    <source>
        <strain evidence="1">CaD3</strain>
    </source>
</reference>
<dbReference type="KEGG" id="cch:Cag_1291"/>
<sequence length="96" mass="10898">MPKHVAKEFIPSLTNKDNIMQAIEFESTIHNGIIQLPNECQQWNKKLVKVIVLEKTRASIISKPRRMPHPAIAGKGKTIGDLLEPIVNKSDWECLQ</sequence>
<gene>
    <name evidence="1" type="ordered locus">Cag_1291</name>
</gene>
<dbReference type="STRING" id="340177.Cag_1291"/>
<evidence type="ECO:0000313" key="1">
    <source>
        <dbReference type="EMBL" id="ABB28552.1"/>
    </source>
</evidence>
<dbReference type="AlphaFoldDB" id="Q3AR23"/>
<name>Q3AR23_CHLCH</name>
<accession>Q3AR23</accession>
<organism evidence="1">
    <name type="scientific">Chlorobium chlorochromatii (strain CaD3)</name>
    <dbReference type="NCBI Taxonomy" id="340177"/>
    <lineage>
        <taxon>Bacteria</taxon>
        <taxon>Pseudomonadati</taxon>
        <taxon>Chlorobiota</taxon>
        <taxon>Chlorobiia</taxon>
        <taxon>Chlorobiales</taxon>
        <taxon>Chlorobiaceae</taxon>
        <taxon>Chlorobium/Pelodictyon group</taxon>
        <taxon>Chlorobium</taxon>
    </lineage>
</organism>